<sequence length="38" mass="4107">MLEISVLQTTSASLSDVVDITESPSPMLRRICFGNSAH</sequence>
<dbReference type="EMBL" id="GBXM01027527">
    <property type="protein sequence ID" value="JAH81050.1"/>
    <property type="molecule type" value="Transcribed_RNA"/>
</dbReference>
<dbReference type="AlphaFoldDB" id="A0A0E9VUN3"/>
<organism evidence="1">
    <name type="scientific">Anguilla anguilla</name>
    <name type="common">European freshwater eel</name>
    <name type="synonym">Muraena anguilla</name>
    <dbReference type="NCBI Taxonomy" id="7936"/>
    <lineage>
        <taxon>Eukaryota</taxon>
        <taxon>Metazoa</taxon>
        <taxon>Chordata</taxon>
        <taxon>Craniata</taxon>
        <taxon>Vertebrata</taxon>
        <taxon>Euteleostomi</taxon>
        <taxon>Actinopterygii</taxon>
        <taxon>Neopterygii</taxon>
        <taxon>Teleostei</taxon>
        <taxon>Anguilliformes</taxon>
        <taxon>Anguillidae</taxon>
        <taxon>Anguilla</taxon>
    </lineage>
</organism>
<name>A0A0E9VUN3_ANGAN</name>
<evidence type="ECO:0000313" key="1">
    <source>
        <dbReference type="EMBL" id="JAH81050.1"/>
    </source>
</evidence>
<reference evidence="1" key="2">
    <citation type="journal article" date="2015" name="Fish Shellfish Immunol.">
        <title>Early steps in the European eel (Anguilla anguilla)-Vibrio vulnificus interaction in the gills: Role of the RtxA13 toxin.</title>
        <authorList>
            <person name="Callol A."/>
            <person name="Pajuelo D."/>
            <person name="Ebbesson L."/>
            <person name="Teles M."/>
            <person name="MacKenzie S."/>
            <person name="Amaro C."/>
        </authorList>
    </citation>
    <scope>NUCLEOTIDE SEQUENCE</scope>
</reference>
<proteinExistence type="predicted"/>
<reference evidence="1" key="1">
    <citation type="submission" date="2014-11" db="EMBL/GenBank/DDBJ databases">
        <authorList>
            <person name="Amaro Gonzalez C."/>
        </authorList>
    </citation>
    <scope>NUCLEOTIDE SEQUENCE</scope>
</reference>
<accession>A0A0E9VUN3</accession>
<protein>
    <submittedName>
        <fullName evidence="1">Uncharacterized protein</fullName>
    </submittedName>
</protein>